<comment type="caution">
    <text evidence="1">The sequence shown here is derived from an EMBL/GenBank/DDBJ whole genome shotgun (WGS) entry which is preliminary data.</text>
</comment>
<proteinExistence type="predicted"/>
<sequence>MLPLVVTLVEMDSHVVDLVVAVAVITDSVNENSIAIQDQIDLA</sequence>
<organism evidence="1 2">
    <name type="scientific">Euroglyphus maynei</name>
    <name type="common">Mayne's house dust mite</name>
    <dbReference type="NCBI Taxonomy" id="6958"/>
    <lineage>
        <taxon>Eukaryota</taxon>
        <taxon>Metazoa</taxon>
        <taxon>Ecdysozoa</taxon>
        <taxon>Arthropoda</taxon>
        <taxon>Chelicerata</taxon>
        <taxon>Arachnida</taxon>
        <taxon>Acari</taxon>
        <taxon>Acariformes</taxon>
        <taxon>Sarcoptiformes</taxon>
        <taxon>Astigmata</taxon>
        <taxon>Psoroptidia</taxon>
        <taxon>Analgoidea</taxon>
        <taxon>Pyroglyphidae</taxon>
        <taxon>Pyroglyphinae</taxon>
        <taxon>Euroglyphus</taxon>
    </lineage>
</organism>
<keyword evidence="2" id="KW-1185">Reference proteome</keyword>
<dbReference type="EMBL" id="MUJZ01059679">
    <property type="protein sequence ID" value="OTF71699.1"/>
    <property type="molecule type" value="Genomic_DNA"/>
</dbReference>
<accession>A0A1Y3ATA6</accession>
<evidence type="ECO:0000313" key="1">
    <source>
        <dbReference type="EMBL" id="OTF71699.1"/>
    </source>
</evidence>
<gene>
    <name evidence="1" type="ORF">BLA29_012474</name>
</gene>
<protein>
    <submittedName>
        <fullName evidence="1">Uncharacterized protein</fullName>
    </submittedName>
</protein>
<dbReference type="Proteomes" id="UP000194236">
    <property type="component" value="Unassembled WGS sequence"/>
</dbReference>
<dbReference type="AlphaFoldDB" id="A0A1Y3ATA6"/>
<reference evidence="1 2" key="1">
    <citation type="submission" date="2017-03" db="EMBL/GenBank/DDBJ databases">
        <title>Genome Survey of Euroglyphus maynei.</title>
        <authorList>
            <person name="Arlian L.G."/>
            <person name="Morgan M.S."/>
            <person name="Rider S.D."/>
        </authorList>
    </citation>
    <scope>NUCLEOTIDE SEQUENCE [LARGE SCALE GENOMIC DNA]</scope>
    <source>
        <strain evidence="1">Arlian Lab</strain>
        <tissue evidence="1">Whole body</tissue>
    </source>
</reference>
<evidence type="ECO:0000313" key="2">
    <source>
        <dbReference type="Proteomes" id="UP000194236"/>
    </source>
</evidence>
<name>A0A1Y3ATA6_EURMA</name>